<dbReference type="InParanoid" id="A0A1E1K0M9"/>
<dbReference type="AlphaFoldDB" id="A0A1E1K0M9"/>
<dbReference type="Proteomes" id="UP000178129">
    <property type="component" value="Unassembled WGS sequence"/>
</dbReference>
<dbReference type="Pfam" id="PF13302">
    <property type="entry name" value="Acetyltransf_3"/>
    <property type="match status" value="1"/>
</dbReference>
<comment type="caution">
    <text evidence="3">The sequence shown here is derived from an EMBL/GenBank/DDBJ whole genome shotgun (WGS) entry which is preliminary data.</text>
</comment>
<dbReference type="GO" id="GO:1990189">
    <property type="term" value="F:protein N-terminal-serine acetyltransferase activity"/>
    <property type="evidence" value="ECO:0007669"/>
    <property type="project" value="TreeGrafter"/>
</dbReference>
<dbReference type="FunCoup" id="A0A1E1K0M9">
    <property type="interactions" value="692"/>
</dbReference>
<evidence type="ECO:0000313" key="4">
    <source>
        <dbReference type="Proteomes" id="UP000178129"/>
    </source>
</evidence>
<keyword evidence="4" id="KW-1185">Reference proteome</keyword>
<dbReference type="PANTHER" id="PTHR43441">
    <property type="entry name" value="RIBOSOMAL-PROTEIN-SERINE ACETYLTRANSFERASE"/>
    <property type="match status" value="1"/>
</dbReference>
<protein>
    <submittedName>
        <fullName evidence="3">Related to GNAT family acetyltransferase</fullName>
    </submittedName>
</protein>
<evidence type="ECO:0000259" key="2">
    <source>
        <dbReference type="PROSITE" id="PS51186"/>
    </source>
</evidence>
<organism evidence="3 4">
    <name type="scientific">Rhynchosporium graminicola</name>
    <dbReference type="NCBI Taxonomy" id="2792576"/>
    <lineage>
        <taxon>Eukaryota</taxon>
        <taxon>Fungi</taxon>
        <taxon>Dikarya</taxon>
        <taxon>Ascomycota</taxon>
        <taxon>Pezizomycotina</taxon>
        <taxon>Leotiomycetes</taxon>
        <taxon>Helotiales</taxon>
        <taxon>Ploettnerulaceae</taxon>
        <taxon>Rhynchosporium</taxon>
    </lineage>
</organism>
<name>A0A1E1K0M9_9HELO</name>
<dbReference type="SUPFAM" id="SSF55729">
    <property type="entry name" value="Acyl-CoA N-acyltransferases (Nat)"/>
    <property type="match status" value="1"/>
</dbReference>
<dbReference type="Gene3D" id="3.40.630.30">
    <property type="match status" value="1"/>
</dbReference>
<dbReference type="InterPro" id="IPR000182">
    <property type="entry name" value="GNAT_dom"/>
</dbReference>
<dbReference type="PROSITE" id="PS51186">
    <property type="entry name" value="GNAT"/>
    <property type="match status" value="1"/>
</dbReference>
<gene>
    <name evidence="3" type="ORF">RCO7_07032</name>
</gene>
<evidence type="ECO:0000256" key="1">
    <source>
        <dbReference type="SAM" id="MobiDB-lite"/>
    </source>
</evidence>
<feature type="compositionally biased region" description="Basic and acidic residues" evidence="1">
    <location>
        <begin position="1"/>
        <end position="10"/>
    </location>
</feature>
<proteinExistence type="predicted"/>
<feature type="domain" description="N-acetyltransferase" evidence="2">
    <location>
        <begin position="73"/>
        <end position="211"/>
    </location>
</feature>
<feature type="region of interest" description="Disordered" evidence="1">
    <location>
        <begin position="1"/>
        <end position="22"/>
    </location>
</feature>
<dbReference type="PANTHER" id="PTHR43441:SF2">
    <property type="entry name" value="FAMILY ACETYLTRANSFERASE, PUTATIVE (AFU_ORTHOLOGUE AFUA_7G00850)-RELATED"/>
    <property type="match status" value="1"/>
</dbReference>
<sequence>MSNFKPKGDLVTKPPALHPDPNKTLIGQHGIRLVPTTKDNFDGLFASVCGPENDDLWTYMPSGPHRTVEAFSATLTARMEDDEWLLYTIFPTSSFIPSQVSSSQIIAAVKAPTSAIAPMPLGIICLINFSPANLSIEIGHVLYAKSLQRTPASTEATYMLLRYAFEELGYARVVWKANSWNVPSRRAAARLGFMEEGTFRKHLVVKGVRRDSVWFSCIDDEWFLQGRGSVKAGLEGWLEKSNFDEKGIQIRKLEDIRNSLTVGGRA</sequence>
<dbReference type="EMBL" id="FJUW01000004">
    <property type="protein sequence ID" value="CZS91561.1"/>
    <property type="molecule type" value="Genomic_DNA"/>
</dbReference>
<accession>A0A1E1K0M9</accession>
<reference evidence="4" key="1">
    <citation type="submission" date="2016-03" db="EMBL/GenBank/DDBJ databases">
        <authorList>
            <person name="Ploux O."/>
        </authorList>
    </citation>
    <scope>NUCLEOTIDE SEQUENCE [LARGE SCALE GENOMIC DNA]</scope>
    <source>
        <strain evidence="4">UK7</strain>
    </source>
</reference>
<dbReference type="InterPro" id="IPR051908">
    <property type="entry name" value="Ribosomal_N-acetyltransferase"/>
</dbReference>
<dbReference type="GO" id="GO:0008999">
    <property type="term" value="F:protein-N-terminal-alanine acetyltransferase activity"/>
    <property type="evidence" value="ECO:0007669"/>
    <property type="project" value="TreeGrafter"/>
</dbReference>
<evidence type="ECO:0000313" key="3">
    <source>
        <dbReference type="EMBL" id="CZS91561.1"/>
    </source>
</evidence>
<dbReference type="InterPro" id="IPR016181">
    <property type="entry name" value="Acyl_CoA_acyltransferase"/>
</dbReference>